<dbReference type="GO" id="GO:0005737">
    <property type="term" value="C:cytoplasm"/>
    <property type="evidence" value="ECO:0007669"/>
    <property type="project" value="TreeGrafter"/>
</dbReference>
<evidence type="ECO:0000313" key="15">
    <source>
        <dbReference type="EMBL" id="KKU62712.1"/>
    </source>
</evidence>
<dbReference type="Pfam" id="PF08275">
    <property type="entry name" value="DNAG_N"/>
    <property type="match status" value="1"/>
</dbReference>
<feature type="non-terminal residue" evidence="15">
    <location>
        <position position="477"/>
    </location>
</feature>
<dbReference type="InterPro" id="IPR036977">
    <property type="entry name" value="DNA_primase_Znf_CHC2"/>
</dbReference>
<accession>A0A0G1S049</accession>
<dbReference type="GO" id="GO:0006269">
    <property type="term" value="P:DNA replication, synthesis of primer"/>
    <property type="evidence" value="ECO:0007669"/>
    <property type="project" value="UniProtKB-KW"/>
</dbReference>
<proteinExistence type="inferred from homology"/>
<dbReference type="CDD" id="cd03364">
    <property type="entry name" value="TOPRIM_DnaG_primases"/>
    <property type="match status" value="1"/>
</dbReference>
<dbReference type="PANTHER" id="PTHR30313:SF2">
    <property type="entry name" value="DNA PRIMASE"/>
    <property type="match status" value="1"/>
</dbReference>
<keyword evidence="11" id="KW-0238">DNA-binding</keyword>
<dbReference type="Gene3D" id="3.90.580.10">
    <property type="entry name" value="Zinc finger, CHC2-type domain"/>
    <property type="match status" value="1"/>
</dbReference>
<dbReference type="NCBIfam" id="TIGR01391">
    <property type="entry name" value="dnaG"/>
    <property type="match status" value="1"/>
</dbReference>
<dbReference type="InterPro" id="IPR034151">
    <property type="entry name" value="TOPRIM_DnaG_bac"/>
</dbReference>
<dbReference type="Pfam" id="PF10410">
    <property type="entry name" value="DnaB_bind"/>
    <property type="match status" value="1"/>
</dbReference>
<dbReference type="Gene3D" id="3.90.980.10">
    <property type="entry name" value="DNA primase, catalytic core, N-terminal domain"/>
    <property type="match status" value="1"/>
</dbReference>
<dbReference type="Pfam" id="PF01807">
    <property type="entry name" value="Zn_ribbon_DnaG"/>
    <property type="match status" value="1"/>
</dbReference>
<dbReference type="GO" id="GO:1990077">
    <property type="term" value="C:primosome complex"/>
    <property type="evidence" value="ECO:0007669"/>
    <property type="project" value="UniProtKB-KW"/>
</dbReference>
<dbReference type="SMART" id="SM00400">
    <property type="entry name" value="ZnF_CHCC"/>
    <property type="match status" value="1"/>
</dbReference>
<dbReference type="STRING" id="1618364.UX86_C0044G0001"/>
<feature type="domain" description="Zinc finger CHC2-type" evidence="14">
    <location>
        <begin position="30"/>
        <end position="84"/>
    </location>
</feature>
<protein>
    <submittedName>
        <fullName evidence="15">Primase protein</fullName>
    </submittedName>
</protein>
<evidence type="ECO:0000256" key="7">
    <source>
        <dbReference type="ARBA" id="ARBA00022723"/>
    </source>
</evidence>
<keyword evidence="5" id="KW-0548">Nucleotidyltransferase</keyword>
<keyword evidence="3" id="KW-0639">Primosome</keyword>
<keyword evidence="9" id="KW-0862">Zinc</keyword>
<evidence type="ECO:0000256" key="5">
    <source>
        <dbReference type="ARBA" id="ARBA00022695"/>
    </source>
</evidence>
<evidence type="ECO:0000313" key="16">
    <source>
        <dbReference type="Proteomes" id="UP000034502"/>
    </source>
</evidence>
<evidence type="ECO:0000259" key="14">
    <source>
        <dbReference type="SMART" id="SM00400"/>
    </source>
</evidence>
<dbReference type="EMBL" id="LCNU01000044">
    <property type="protein sequence ID" value="KKU62712.1"/>
    <property type="molecule type" value="Genomic_DNA"/>
</dbReference>
<evidence type="ECO:0000256" key="3">
    <source>
        <dbReference type="ARBA" id="ARBA00022515"/>
    </source>
</evidence>
<name>A0A0G1S049_9BACT</name>
<organism evidence="15 16">
    <name type="scientific">Candidatus Amesbacteria bacterium GW2011_GWC1_47_15</name>
    <dbReference type="NCBI Taxonomy" id="1618364"/>
    <lineage>
        <taxon>Bacteria</taxon>
        <taxon>Candidatus Amesiibacteriota</taxon>
    </lineage>
</organism>
<reference evidence="15 16" key="1">
    <citation type="journal article" date="2015" name="Nature">
        <title>rRNA introns, odd ribosomes, and small enigmatic genomes across a large radiation of phyla.</title>
        <authorList>
            <person name="Brown C.T."/>
            <person name="Hug L.A."/>
            <person name="Thomas B.C."/>
            <person name="Sharon I."/>
            <person name="Castelle C.J."/>
            <person name="Singh A."/>
            <person name="Wilkins M.J."/>
            <person name="Williams K.H."/>
            <person name="Banfield J.F."/>
        </authorList>
    </citation>
    <scope>NUCLEOTIDE SEQUENCE [LARGE SCALE GENOMIC DNA]</scope>
</reference>
<dbReference type="InterPro" id="IPR030846">
    <property type="entry name" value="DnaG_bac"/>
</dbReference>
<dbReference type="Gene3D" id="3.40.1360.10">
    <property type="match status" value="1"/>
</dbReference>
<keyword evidence="2" id="KW-0240">DNA-directed RNA polymerase</keyword>
<comment type="cofactor">
    <cofactor evidence="1">
        <name>Zn(2+)</name>
        <dbReference type="ChEBI" id="CHEBI:29105"/>
    </cofactor>
</comment>
<keyword evidence="10" id="KW-0460">Magnesium</keyword>
<evidence type="ECO:0000256" key="1">
    <source>
        <dbReference type="ARBA" id="ARBA00001947"/>
    </source>
</evidence>
<keyword evidence="6" id="KW-0235">DNA replication</keyword>
<dbReference type="PANTHER" id="PTHR30313">
    <property type="entry name" value="DNA PRIMASE"/>
    <property type="match status" value="1"/>
</dbReference>
<dbReference type="FunFam" id="3.90.580.10:FF:000001">
    <property type="entry name" value="DNA primase"/>
    <property type="match status" value="1"/>
</dbReference>
<keyword evidence="4" id="KW-0808">Transferase</keyword>
<dbReference type="InterPro" id="IPR006295">
    <property type="entry name" value="DNA_primase_DnaG"/>
</dbReference>
<dbReference type="SUPFAM" id="SSF57783">
    <property type="entry name" value="Zinc beta-ribbon"/>
    <property type="match status" value="1"/>
</dbReference>
<dbReference type="GO" id="GO:0000428">
    <property type="term" value="C:DNA-directed RNA polymerase complex"/>
    <property type="evidence" value="ECO:0007669"/>
    <property type="project" value="UniProtKB-KW"/>
</dbReference>
<evidence type="ECO:0000256" key="13">
    <source>
        <dbReference type="SAM" id="MobiDB-lite"/>
    </source>
</evidence>
<feature type="region of interest" description="Disordered" evidence="13">
    <location>
        <begin position="401"/>
        <end position="423"/>
    </location>
</feature>
<dbReference type="InterPro" id="IPR037068">
    <property type="entry name" value="DNA_primase_core_N_sf"/>
</dbReference>
<evidence type="ECO:0000256" key="8">
    <source>
        <dbReference type="ARBA" id="ARBA00022771"/>
    </source>
</evidence>
<evidence type="ECO:0000256" key="4">
    <source>
        <dbReference type="ARBA" id="ARBA00022679"/>
    </source>
</evidence>
<evidence type="ECO:0000256" key="12">
    <source>
        <dbReference type="ARBA" id="ARBA00023163"/>
    </source>
</evidence>
<dbReference type="InterPro" id="IPR019475">
    <property type="entry name" value="DNA_primase_DnaB-bd"/>
</dbReference>
<dbReference type="GO" id="GO:0003677">
    <property type="term" value="F:DNA binding"/>
    <property type="evidence" value="ECO:0007669"/>
    <property type="project" value="UniProtKB-KW"/>
</dbReference>
<evidence type="ECO:0000256" key="10">
    <source>
        <dbReference type="ARBA" id="ARBA00022842"/>
    </source>
</evidence>
<feature type="compositionally biased region" description="Polar residues" evidence="13">
    <location>
        <begin position="403"/>
        <end position="421"/>
    </location>
</feature>
<evidence type="ECO:0000256" key="11">
    <source>
        <dbReference type="ARBA" id="ARBA00023125"/>
    </source>
</evidence>
<dbReference type="AlphaFoldDB" id="A0A0G1S049"/>
<evidence type="ECO:0000256" key="6">
    <source>
        <dbReference type="ARBA" id="ARBA00022705"/>
    </source>
</evidence>
<keyword evidence="12" id="KW-0804">Transcription</keyword>
<keyword evidence="8" id="KW-0863">Zinc-finger</keyword>
<sequence length="477" mass="53803">MDQVEEIKGKTDIVELIQEYVPLKRAGRNYKGLCPFHGEKTPSFMVNPELQIFKCFGCGEGGDAYSFLQRIEGMEFGEALRNLADRVGVKLVSYRPSQQEELKDTLLQTNYLAGEYYHYVLTKHNLGIQAREYLKDRGVTNEAIEIFKLGFAPEGWDFLLSYLSGKKGFKEEDIERAGLAIKSQSDKETKKQSYYDRFRNRIMFPLNNPRGQTVGFSGRVMPGADEKAGGKYVNTPETEIYHKSGILYGYDLARSAIKAENTSVLVEGQMDVIGSWQAGVPNSVGVGGTALTDRQIELGLIVKVVDIRKGRKYKDPGEWATDDPDGWKEAVKKAVVVYDFYLDSAVSRHGLDVVGKTRIGRELLPIWRNIEDEIVKAHYVKKLAEVLGVEEEDVRQQMAKVQAPSTKHQNPNNFQAPSTKTQKSRREVVEEYIVGLALRGSKANLLATKPMNQMIKTDFWKKVIDQVAGFKPQTPIR</sequence>
<dbReference type="GO" id="GO:0008270">
    <property type="term" value="F:zinc ion binding"/>
    <property type="evidence" value="ECO:0007669"/>
    <property type="project" value="UniProtKB-KW"/>
</dbReference>
<keyword evidence="7" id="KW-0479">Metal-binding</keyword>
<dbReference type="InterPro" id="IPR050219">
    <property type="entry name" value="DnaG_primase"/>
</dbReference>
<evidence type="ECO:0000256" key="9">
    <source>
        <dbReference type="ARBA" id="ARBA00022833"/>
    </source>
</evidence>
<dbReference type="Proteomes" id="UP000034502">
    <property type="component" value="Unassembled WGS sequence"/>
</dbReference>
<comment type="caution">
    <text evidence="15">The sequence shown here is derived from an EMBL/GenBank/DDBJ whole genome shotgun (WGS) entry which is preliminary data.</text>
</comment>
<dbReference type="SUPFAM" id="SSF56731">
    <property type="entry name" value="DNA primase core"/>
    <property type="match status" value="1"/>
</dbReference>
<evidence type="ECO:0000256" key="2">
    <source>
        <dbReference type="ARBA" id="ARBA00022478"/>
    </source>
</evidence>
<dbReference type="HAMAP" id="MF_00974">
    <property type="entry name" value="DNA_primase_DnaG"/>
    <property type="match status" value="1"/>
</dbReference>
<gene>
    <name evidence="15" type="ORF">UX86_C0044G0001</name>
</gene>
<dbReference type="InterPro" id="IPR002694">
    <property type="entry name" value="Znf_CHC2"/>
</dbReference>
<dbReference type="InterPro" id="IPR013264">
    <property type="entry name" value="DNAG_N"/>
</dbReference>
<dbReference type="GO" id="GO:0003899">
    <property type="term" value="F:DNA-directed RNA polymerase activity"/>
    <property type="evidence" value="ECO:0007669"/>
    <property type="project" value="InterPro"/>
</dbReference>